<keyword evidence="7" id="KW-0732">Signal</keyword>
<dbReference type="PROSITE" id="PS50059">
    <property type="entry name" value="FKBP_PPIASE"/>
    <property type="match status" value="1"/>
</dbReference>
<feature type="signal peptide" evidence="7">
    <location>
        <begin position="1"/>
        <end position="22"/>
    </location>
</feature>
<evidence type="ECO:0000313" key="10">
    <source>
        <dbReference type="Proteomes" id="UP000305760"/>
    </source>
</evidence>
<keyword evidence="3 5" id="KW-0697">Rotamase</keyword>
<protein>
    <recommendedName>
        <fullName evidence="6">Peptidyl-prolyl cis-trans isomerase</fullName>
        <ecNumber evidence="6">5.2.1.8</ecNumber>
    </recommendedName>
</protein>
<name>A0A5C4RWS0_9GAMM</name>
<dbReference type="SUPFAM" id="SSF54534">
    <property type="entry name" value="FKBP-like"/>
    <property type="match status" value="1"/>
</dbReference>
<evidence type="ECO:0000256" key="2">
    <source>
        <dbReference type="ARBA" id="ARBA00006577"/>
    </source>
</evidence>
<comment type="similarity">
    <text evidence="2 6">Belongs to the FKBP-type PPIase family.</text>
</comment>
<organism evidence="9 10">
    <name type="scientific">Arenimonas terrae</name>
    <dbReference type="NCBI Taxonomy" id="2546226"/>
    <lineage>
        <taxon>Bacteria</taxon>
        <taxon>Pseudomonadati</taxon>
        <taxon>Pseudomonadota</taxon>
        <taxon>Gammaproteobacteria</taxon>
        <taxon>Lysobacterales</taxon>
        <taxon>Lysobacteraceae</taxon>
        <taxon>Arenimonas</taxon>
    </lineage>
</organism>
<dbReference type="RefSeq" id="WP_139446308.1">
    <property type="nucleotide sequence ID" value="NZ_SMDR01000001.1"/>
</dbReference>
<keyword evidence="4 5" id="KW-0413">Isomerase</keyword>
<dbReference type="AlphaFoldDB" id="A0A5C4RWS0"/>
<evidence type="ECO:0000256" key="5">
    <source>
        <dbReference type="PROSITE-ProRule" id="PRU00277"/>
    </source>
</evidence>
<evidence type="ECO:0000256" key="4">
    <source>
        <dbReference type="ARBA" id="ARBA00023235"/>
    </source>
</evidence>
<dbReference type="Proteomes" id="UP000305760">
    <property type="component" value="Unassembled WGS sequence"/>
</dbReference>
<dbReference type="Gene3D" id="1.10.287.460">
    <property type="entry name" value="Peptidyl-prolyl cis-trans isomerase, FKBP-type, N-terminal domain"/>
    <property type="match status" value="1"/>
</dbReference>
<dbReference type="InterPro" id="IPR000774">
    <property type="entry name" value="PPIase_FKBP_N"/>
</dbReference>
<dbReference type="Gene3D" id="3.10.50.40">
    <property type="match status" value="1"/>
</dbReference>
<dbReference type="InterPro" id="IPR001179">
    <property type="entry name" value="PPIase_FKBP_dom"/>
</dbReference>
<dbReference type="PANTHER" id="PTHR43811:SF23">
    <property type="entry name" value="FKBP-TYPE 22 KDA PEPTIDYL-PROLYL CIS-TRANS ISOMERASE"/>
    <property type="match status" value="1"/>
</dbReference>
<dbReference type="GO" id="GO:0003755">
    <property type="term" value="F:peptidyl-prolyl cis-trans isomerase activity"/>
    <property type="evidence" value="ECO:0007669"/>
    <property type="project" value="UniProtKB-UniRule"/>
</dbReference>
<feature type="domain" description="PPIase FKBP-type" evidence="8">
    <location>
        <begin position="154"/>
        <end position="242"/>
    </location>
</feature>
<dbReference type="EMBL" id="SMDR01000001">
    <property type="protein sequence ID" value="TNJ35147.1"/>
    <property type="molecule type" value="Genomic_DNA"/>
</dbReference>
<gene>
    <name evidence="9" type="ORF">E1B00_05130</name>
</gene>
<dbReference type="Pfam" id="PF00254">
    <property type="entry name" value="FKBP_C"/>
    <property type="match status" value="1"/>
</dbReference>
<evidence type="ECO:0000313" key="9">
    <source>
        <dbReference type="EMBL" id="TNJ35147.1"/>
    </source>
</evidence>
<evidence type="ECO:0000256" key="3">
    <source>
        <dbReference type="ARBA" id="ARBA00023110"/>
    </source>
</evidence>
<dbReference type="InterPro" id="IPR046357">
    <property type="entry name" value="PPIase_dom_sf"/>
</dbReference>
<evidence type="ECO:0000259" key="8">
    <source>
        <dbReference type="PROSITE" id="PS50059"/>
    </source>
</evidence>
<comment type="caution">
    <text evidence="9">The sequence shown here is derived from an EMBL/GenBank/DDBJ whole genome shotgun (WGS) entry which is preliminary data.</text>
</comment>
<dbReference type="PANTHER" id="PTHR43811">
    <property type="entry name" value="FKBP-TYPE PEPTIDYL-PROLYL CIS-TRANS ISOMERASE FKPA"/>
    <property type="match status" value="1"/>
</dbReference>
<sequence length="242" mass="25490">MKLRLLAASLAALGLSAGVALAQTAPAPAPQSQPAPAPVNKAVLSYAIGYDLGKDLSQQNVDVDINAVIRALQDGFAKRAPAHPEEQMAAQLGGLQQRMVSQARAEFERVARENKTKSDAFLAANRAKPGVTTLPNGIQYRVIEPGAGAKPTAASTVQMHYRGSVSTGQEFANTYAQANPTPASFKVSDFPISGVREALVMMPTGARWEVFLPADKAFGNDPRSPVGPGQALVFDIKLVSVK</sequence>
<dbReference type="GO" id="GO:0006457">
    <property type="term" value="P:protein folding"/>
    <property type="evidence" value="ECO:0007669"/>
    <property type="project" value="InterPro"/>
</dbReference>
<keyword evidence="10" id="KW-1185">Reference proteome</keyword>
<proteinExistence type="inferred from homology"/>
<dbReference type="Pfam" id="PF01346">
    <property type="entry name" value="FKBP_N"/>
    <property type="match status" value="1"/>
</dbReference>
<evidence type="ECO:0000256" key="1">
    <source>
        <dbReference type="ARBA" id="ARBA00000971"/>
    </source>
</evidence>
<accession>A0A5C4RWS0</accession>
<evidence type="ECO:0000256" key="6">
    <source>
        <dbReference type="RuleBase" id="RU003915"/>
    </source>
</evidence>
<reference evidence="9 10" key="1">
    <citation type="submission" date="2019-03" db="EMBL/GenBank/DDBJ databases">
        <title>Arenimonas daejeonensis sp. nov., isolated from compost.</title>
        <authorList>
            <person name="Jeon C.O."/>
        </authorList>
    </citation>
    <scope>NUCLEOTIDE SEQUENCE [LARGE SCALE GENOMIC DNA]</scope>
    <source>
        <strain evidence="9 10">R29</strain>
    </source>
</reference>
<feature type="chain" id="PRO_5022933307" description="Peptidyl-prolyl cis-trans isomerase" evidence="7">
    <location>
        <begin position="23"/>
        <end position="242"/>
    </location>
</feature>
<dbReference type="InterPro" id="IPR036944">
    <property type="entry name" value="PPIase_FKBP_N_sf"/>
</dbReference>
<dbReference type="EC" id="5.2.1.8" evidence="6"/>
<dbReference type="OrthoDB" id="9814548at2"/>
<comment type="catalytic activity">
    <reaction evidence="1 5 6">
        <text>[protein]-peptidylproline (omega=180) = [protein]-peptidylproline (omega=0)</text>
        <dbReference type="Rhea" id="RHEA:16237"/>
        <dbReference type="Rhea" id="RHEA-COMP:10747"/>
        <dbReference type="Rhea" id="RHEA-COMP:10748"/>
        <dbReference type="ChEBI" id="CHEBI:83833"/>
        <dbReference type="ChEBI" id="CHEBI:83834"/>
        <dbReference type="EC" id="5.2.1.8"/>
    </reaction>
</comment>
<evidence type="ECO:0000256" key="7">
    <source>
        <dbReference type="SAM" id="SignalP"/>
    </source>
</evidence>